<dbReference type="RefSeq" id="WP_169264974.1">
    <property type="nucleotide sequence ID" value="NZ_CAWOXK010000001.1"/>
</dbReference>
<sequence>MLKSVEGVYKNGTIELSEVPSDVVESRVIVTFLEAKPVQFTPQMMYFGMLAGSNQQSSEEDFKIAEFHGDFGDELNWS</sequence>
<proteinExistence type="predicted"/>
<dbReference type="Proteomes" id="UP000503129">
    <property type="component" value="Chromosome"/>
</dbReference>
<dbReference type="AlphaFoldDB" id="A0A856MD89"/>
<keyword evidence="2" id="KW-1185">Reference proteome</keyword>
<protein>
    <submittedName>
        <fullName evidence="1">Uncharacterized protein</fullName>
    </submittedName>
</protein>
<organism evidence="1 2">
    <name type="scientific">Brasilonema sennae CENA114</name>
    <dbReference type="NCBI Taxonomy" id="415709"/>
    <lineage>
        <taxon>Bacteria</taxon>
        <taxon>Bacillati</taxon>
        <taxon>Cyanobacteriota</taxon>
        <taxon>Cyanophyceae</taxon>
        <taxon>Nostocales</taxon>
        <taxon>Scytonemataceae</taxon>
        <taxon>Brasilonema</taxon>
        <taxon>Bromeliae group (in: Brasilonema)</taxon>
    </lineage>
</organism>
<accession>A0A856MD89</accession>
<name>A0A856MD89_9CYAN</name>
<dbReference type="KEGG" id="bsen:DP114_12890"/>
<gene>
    <name evidence="1" type="ORF">DP114_12890</name>
</gene>
<evidence type="ECO:0000313" key="2">
    <source>
        <dbReference type="Proteomes" id="UP000503129"/>
    </source>
</evidence>
<dbReference type="EMBL" id="CP030118">
    <property type="protein sequence ID" value="QDL08668.1"/>
    <property type="molecule type" value="Genomic_DNA"/>
</dbReference>
<evidence type="ECO:0000313" key="1">
    <source>
        <dbReference type="EMBL" id="QDL08668.1"/>
    </source>
</evidence>
<reference evidence="1 2" key="1">
    <citation type="submission" date="2018-06" db="EMBL/GenBank/DDBJ databases">
        <title>Comparative genomics of Brasilonema spp. strains.</title>
        <authorList>
            <person name="Alvarenga D.O."/>
            <person name="Fiore M.F."/>
            <person name="Varani A.M."/>
        </authorList>
    </citation>
    <scope>NUCLEOTIDE SEQUENCE [LARGE SCALE GENOMIC DNA]</scope>
    <source>
        <strain evidence="1 2">CENA114</strain>
    </source>
</reference>